<gene>
    <name evidence="5" type="ORF">RND81_12G167300</name>
</gene>
<dbReference type="GO" id="GO:0016020">
    <property type="term" value="C:membrane"/>
    <property type="evidence" value="ECO:0007669"/>
    <property type="project" value="UniProtKB-SubCell"/>
</dbReference>
<dbReference type="GO" id="GO:0030247">
    <property type="term" value="F:polysaccharide binding"/>
    <property type="evidence" value="ECO:0007669"/>
    <property type="project" value="InterPro"/>
</dbReference>
<evidence type="ECO:0000313" key="6">
    <source>
        <dbReference type="Proteomes" id="UP001443914"/>
    </source>
</evidence>
<organism evidence="5 6">
    <name type="scientific">Saponaria officinalis</name>
    <name type="common">Common soapwort</name>
    <name type="synonym">Lychnis saponaria</name>
    <dbReference type="NCBI Taxonomy" id="3572"/>
    <lineage>
        <taxon>Eukaryota</taxon>
        <taxon>Viridiplantae</taxon>
        <taxon>Streptophyta</taxon>
        <taxon>Embryophyta</taxon>
        <taxon>Tracheophyta</taxon>
        <taxon>Spermatophyta</taxon>
        <taxon>Magnoliopsida</taxon>
        <taxon>eudicotyledons</taxon>
        <taxon>Gunneridae</taxon>
        <taxon>Pentapetalae</taxon>
        <taxon>Caryophyllales</taxon>
        <taxon>Caryophyllaceae</taxon>
        <taxon>Caryophylleae</taxon>
        <taxon>Saponaria</taxon>
    </lineage>
</organism>
<feature type="domain" description="Wall-associated receptor kinase galacturonan-binding" evidence="4">
    <location>
        <begin position="28"/>
        <end position="79"/>
    </location>
</feature>
<evidence type="ECO:0000313" key="5">
    <source>
        <dbReference type="EMBL" id="KAK9673428.1"/>
    </source>
</evidence>
<name>A0AAW1HBK4_SAPOF</name>
<keyword evidence="6" id="KW-1185">Reference proteome</keyword>
<evidence type="ECO:0000256" key="2">
    <source>
        <dbReference type="ARBA" id="ARBA00022729"/>
    </source>
</evidence>
<evidence type="ECO:0000259" key="4">
    <source>
        <dbReference type="Pfam" id="PF13947"/>
    </source>
</evidence>
<dbReference type="EMBL" id="JBDFQZ010000012">
    <property type="protein sequence ID" value="KAK9673428.1"/>
    <property type="molecule type" value="Genomic_DNA"/>
</dbReference>
<proteinExistence type="predicted"/>
<dbReference type="AlphaFoldDB" id="A0AAW1HBK4"/>
<comment type="subcellular location">
    <subcellularLocation>
        <location evidence="1">Membrane</location>
        <topology evidence="1">Single-pass membrane protein</topology>
    </subcellularLocation>
</comment>
<dbReference type="Proteomes" id="UP001443914">
    <property type="component" value="Unassembled WGS sequence"/>
</dbReference>
<feature type="chain" id="PRO_5043957145" description="Wall-associated receptor kinase galacturonan-binding domain-containing protein" evidence="3">
    <location>
        <begin position="21"/>
        <end position="173"/>
    </location>
</feature>
<dbReference type="Pfam" id="PF13947">
    <property type="entry name" value="GUB_WAK_bind"/>
    <property type="match status" value="1"/>
</dbReference>
<accession>A0AAW1HBK4</accession>
<comment type="caution">
    <text evidence="5">The sequence shown here is derived from an EMBL/GenBank/DDBJ whole genome shotgun (WGS) entry which is preliminary data.</text>
</comment>
<keyword evidence="2 3" id="KW-0732">Signal</keyword>
<evidence type="ECO:0000256" key="3">
    <source>
        <dbReference type="SAM" id="SignalP"/>
    </source>
</evidence>
<reference evidence="5" key="1">
    <citation type="submission" date="2024-03" db="EMBL/GenBank/DDBJ databases">
        <title>WGS assembly of Saponaria officinalis var. Norfolk2.</title>
        <authorList>
            <person name="Jenkins J."/>
            <person name="Shu S."/>
            <person name="Grimwood J."/>
            <person name="Barry K."/>
            <person name="Goodstein D."/>
            <person name="Schmutz J."/>
            <person name="Leebens-Mack J."/>
            <person name="Osbourn A."/>
        </authorList>
    </citation>
    <scope>NUCLEOTIDE SEQUENCE [LARGE SCALE GENOMIC DNA]</scope>
    <source>
        <strain evidence="5">JIC</strain>
    </source>
</reference>
<dbReference type="PANTHER" id="PTHR33491">
    <property type="entry name" value="OSJNBA0016N04.9 PROTEIN"/>
    <property type="match status" value="1"/>
</dbReference>
<protein>
    <recommendedName>
        <fullName evidence="4">Wall-associated receptor kinase galacturonan-binding domain-containing protein</fullName>
    </recommendedName>
</protein>
<feature type="signal peptide" evidence="3">
    <location>
        <begin position="1"/>
        <end position="20"/>
    </location>
</feature>
<sequence length="173" mass="19301">MVSVFLLLLQLVPVLTLAVGQSISMPNCVDHCGDVHIPYPFGIGANCYHDRSYEIVCNASSGSPKTILREFNLEVLDFNWMGRYSARDPQYIANIQVGQILTVGIPRQNLCLSDGASEIRSFGVVLVELITGKKPICMSHGRWRMDKPGHRVSFLYGRIPPVRYVGCPDHRRG</sequence>
<evidence type="ECO:0000256" key="1">
    <source>
        <dbReference type="ARBA" id="ARBA00004167"/>
    </source>
</evidence>
<dbReference type="InterPro" id="IPR025287">
    <property type="entry name" value="WAK_GUB"/>
</dbReference>